<dbReference type="InterPro" id="IPR028098">
    <property type="entry name" value="Glyco_trans_4-like_N"/>
</dbReference>
<dbReference type="AlphaFoldDB" id="F2NQP5"/>
<evidence type="ECO:0000259" key="1">
    <source>
        <dbReference type="Pfam" id="PF00534"/>
    </source>
</evidence>
<dbReference type="eggNOG" id="COG0438">
    <property type="taxonomic scope" value="Bacteria"/>
</dbReference>
<dbReference type="GO" id="GO:0016757">
    <property type="term" value="F:glycosyltransferase activity"/>
    <property type="evidence" value="ECO:0007669"/>
    <property type="project" value="InterPro"/>
</dbReference>
<dbReference type="InterPro" id="IPR050194">
    <property type="entry name" value="Glycosyltransferase_grp1"/>
</dbReference>
<reference evidence="3 4" key="1">
    <citation type="journal article" date="2012" name="Stand. Genomic Sci.">
        <title>Complete genome sequence of the aerobic, heterotroph Marinithermus hydrothermalis type strain (T1(T)) from a deep-sea hydrothermal vent chimney.</title>
        <authorList>
            <person name="Copeland A."/>
            <person name="Gu W."/>
            <person name="Yasawong M."/>
            <person name="Lapidus A."/>
            <person name="Lucas S."/>
            <person name="Deshpande S."/>
            <person name="Pagani I."/>
            <person name="Tapia R."/>
            <person name="Cheng J.F."/>
            <person name="Goodwin L.A."/>
            <person name="Pitluck S."/>
            <person name="Liolios K."/>
            <person name="Ivanova N."/>
            <person name="Mavromatis K."/>
            <person name="Mikhailova N."/>
            <person name="Pati A."/>
            <person name="Chen A."/>
            <person name="Palaniappan K."/>
            <person name="Land M."/>
            <person name="Pan C."/>
            <person name="Brambilla E.M."/>
            <person name="Rohde M."/>
            <person name="Tindall B.J."/>
            <person name="Sikorski J."/>
            <person name="Goker M."/>
            <person name="Detter J.C."/>
            <person name="Bristow J."/>
            <person name="Eisen J.A."/>
            <person name="Markowitz V."/>
            <person name="Hugenholtz P."/>
            <person name="Kyrpides N.C."/>
            <person name="Klenk H.P."/>
            <person name="Woyke T."/>
        </authorList>
    </citation>
    <scope>NUCLEOTIDE SEQUENCE [LARGE SCALE GENOMIC DNA]</scope>
    <source>
        <strain evidence="4">DSM 14884 / JCM 11576 / T1</strain>
    </source>
</reference>
<dbReference type="InterPro" id="IPR001296">
    <property type="entry name" value="Glyco_trans_1"/>
</dbReference>
<dbReference type="Proteomes" id="UP000007030">
    <property type="component" value="Chromosome"/>
</dbReference>
<dbReference type="CDD" id="cd03817">
    <property type="entry name" value="GT4_UGDG-like"/>
    <property type="match status" value="1"/>
</dbReference>
<keyword evidence="4" id="KW-1185">Reference proteome</keyword>
<dbReference type="PANTHER" id="PTHR45947">
    <property type="entry name" value="SULFOQUINOVOSYL TRANSFERASE SQD2"/>
    <property type="match status" value="1"/>
</dbReference>
<name>F2NQP5_MARHT</name>
<dbReference type="Pfam" id="PF00534">
    <property type="entry name" value="Glycos_transf_1"/>
    <property type="match status" value="1"/>
</dbReference>
<dbReference type="Gene3D" id="3.40.50.2000">
    <property type="entry name" value="Glycogen Phosphorylase B"/>
    <property type="match status" value="2"/>
</dbReference>
<gene>
    <name evidence="3" type="ordered locus">Marky_1243</name>
</gene>
<dbReference type="EMBL" id="CP002630">
    <property type="protein sequence ID" value="AEB11983.1"/>
    <property type="molecule type" value="Genomic_DNA"/>
</dbReference>
<organism evidence="3 4">
    <name type="scientific">Marinithermus hydrothermalis (strain DSM 14884 / JCM 11576 / T1)</name>
    <dbReference type="NCBI Taxonomy" id="869210"/>
    <lineage>
        <taxon>Bacteria</taxon>
        <taxon>Thermotogati</taxon>
        <taxon>Deinococcota</taxon>
        <taxon>Deinococci</taxon>
        <taxon>Thermales</taxon>
        <taxon>Thermaceae</taxon>
        <taxon>Marinithermus</taxon>
    </lineage>
</organism>
<accession>F2NQP5</accession>
<dbReference type="KEGG" id="mhd:Marky_1243"/>
<dbReference type="STRING" id="869210.Marky_1243"/>
<evidence type="ECO:0000259" key="2">
    <source>
        <dbReference type="Pfam" id="PF13439"/>
    </source>
</evidence>
<proteinExistence type="predicted"/>
<feature type="domain" description="Glycosyltransferase subfamily 4-like N-terminal" evidence="2">
    <location>
        <begin position="21"/>
        <end position="184"/>
    </location>
</feature>
<dbReference type="SUPFAM" id="SSF53756">
    <property type="entry name" value="UDP-Glycosyltransferase/glycogen phosphorylase"/>
    <property type="match status" value="1"/>
</dbReference>
<keyword evidence="3" id="KW-0808">Transferase</keyword>
<sequence length="405" mass="45322">MGTVRLYRVGLFTDVYLPNLNGVSTSVYLLCRELRRMGHEAWVIAPWFPDAPEREEGVVRVQSLPYPFYERHRIALPSTKHLPTEFEVIHTHTPLNLGVWGLHLANKHEIPHVSTFHTHYEKYAHYVPGLAFLDRFTHIVPRLARAFYNRADVVIAPTQPVKALAESYGIERPIQVIPTGIDTEILERAPTPPSPWPPGARRLLTVSRLGKEKSVDVVLHAFREIRRSVDAHLVLIGEGPEEEALKQLAAELGILEHVTFLGPVPYHAIGGYYRLAEVFLFASATETQGLVLWEAQAMGVPVVAVGAEGVLEGVQSGVSGYLVPPHDAAALAARAVDLLQDEARRQRFSQKARAFATARSSARIAEEIVATYEEAREILRAEPKRLIFPFPRLPENTYPSSRRGF</sequence>
<dbReference type="HOGENOM" id="CLU_009583_2_0_0"/>
<protein>
    <submittedName>
        <fullName evidence="3">Glycosyl transferase group 1</fullName>
    </submittedName>
</protein>
<dbReference type="PANTHER" id="PTHR45947:SF3">
    <property type="entry name" value="SULFOQUINOVOSYL TRANSFERASE SQD2"/>
    <property type="match status" value="1"/>
</dbReference>
<evidence type="ECO:0000313" key="4">
    <source>
        <dbReference type="Proteomes" id="UP000007030"/>
    </source>
</evidence>
<feature type="domain" description="Glycosyl transferase family 1" evidence="1">
    <location>
        <begin position="195"/>
        <end position="354"/>
    </location>
</feature>
<evidence type="ECO:0000313" key="3">
    <source>
        <dbReference type="EMBL" id="AEB11983.1"/>
    </source>
</evidence>
<dbReference type="Pfam" id="PF13439">
    <property type="entry name" value="Glyco_transf_4"/>
    <property type="match status" value="1"/>
</dbReference>